<gene>
    <name evidence="1" type="ORF">RPERSI_LOCUS2419</name>
</gene>
<evidence type="ECO:0000313" key="2">
    <source>
        <dbReference type="Proteomes" id="UP000789920"/>
    </source>
</evidence>
<name>A0ACA9L793_9GLOM</name>
<sequence>MTAATSSMADIAKPSLGVMKRKSIIIPQSLNHRKLKDAIKKVVDEILELFIEAQQIGKDDNGTTKMILDHIKKRNTNAVEVLEWLLSNQHTLQYKTLLGYFYLHDIGTEIDTRKAYVLYLAAAKKDYPIAQYLLGECYSSGSGTKADDKLAFQWYQKAAEGGSTNGNMVGMHFLADCYEKGTGTAKNVDMAIHYYSKASKLGHESSQIVLNKLLKATSSPPS</sequence>
<dbReference type="EMBL" id="CAJVQC010002616">
    <property type="protein sequence ID" value="CAG8514681.1"/>
    <property type="molecule type" value="Genomic_DNA"/>
</dbReference>
<organism evidence="1 2">
    <name type="scientific">Racocetra persica</name>
    <dbReference type="NCBI Taxonomy" id="160502"/>
    <lineage>
        <taxon>Eukaryota</taxon>
        <taxon>Fungi</taxon>
        <taxon>Fungi incertae sedis</taxon>
        <taxon>Mucoromycota</taxon>
        <taxon>Glomeromycotina</taxon>
        <taxon>Glomeromycetes</taxon>
        <taxon>Diversisporales</taxon>
        <taxon>Gigasporaceae</taxon>
        <taxon>Racocetra</taxon>
    </lineage>
</organism>
<protein>
    <submittedName>
        <fullName evidence="1">4551_t:CDS:1</fullName>
    </submittedName>
</protein>
<accession>A0ACA9L793</accession>
<proteinExistence type="predicted"/>
<keyword evidence="2" id="KW-1185">Reference proteome</keyword>
<reference evidence="1" key="1">
    <citation type="submission" date="2021-06" db="EMBL/GenBank/DDBJ databases">
        <authorList>
            <person name="Kallberg Y."/>
            <person name="Tangrot J."/>
            <person name="Rosling A."/>
        </authorList>
    </citation>
    <scope>NUCLEOTIDE SEQUENCE</scope>
    <source>
        <strain evidence="1">MA461A</strain>
    </source>
</reference>
<evidence type="ECO:0000313" key="1">
    <source>
        <dbReference type="EMBL" id="CAG8514681.1"/>
    </source>
</evidence>
<dbReference type="Proteomes" id="UP000789920">
    <property type="component" value="Unassembled WGS sequence"/>
</dbReference>
<comment type="caution">
    <text evidence="1">The sequence shown here is derived from an EMBL/GenBank/DDBJ whole genome shotgun (WGS) entry which is preliminary data.</text>
</comment>